<comment type="similarity">
    <text evidence="1">Belongs to the YoeB family.</text>
</comment>
<reference evidence="8 9" key="1">
    <citation type="submission" date="2018-01" db="EMBL/GenBank/DDBJ databases">
        <authorList>
            <person name="Gaut B.S."/>
            <person name="Morton B.R."/>
            <person name="Clegg M.T."/>
            <person name="Duvall M.R."/>
        </authorList>
    </citation>
    <scope>NUCLEOTIDE SEQUENCE [LARGE SCALE GENOMIC DNA]</scope>
    <source>
        <strain evidence="8">GP69</strain>
    </source>
</reference>
<dbReference type="OrthoDB" id="9801102at2"/>
<dbReference type="NCBIfam" id="TIGR02116">
    <property type="entry name" value="toxin_Txe_YoeB"/>
    <property type="match status" value="1"/>
</dbReference>
<dbReference type="InterPro" id="IPR009614">
    <property type="entry name" value="YoeB_toxin"/>
</dbReference>
<organism evidence="8 9">
    <name type="scientific">Acetatifactor muris</name>
    <dbReference type="NCBI Taxonomy" id="879566"/>
    <lineage>
        <taxon>Bacteria</taxon>
        <taxon>Bacillati</taxon>
        <taxon>Bacillota</taxon>
        <taxon>Clostridia</taxon>
        <taxon>Lachnospirales</taxon>
        <taxon>Lachnospiraceae</taxon>
        <taxon>Acetatifactor</taxon>
    </lineage>
</organism>
<dbReference type="Pfam" id="PF06769">
    <property type="entry name" value="YoeB_toxin"/>
    <property type="match status" value="1"/>
</dbReference>
<keyword evidence="5 8" id="KW-0378">Hydrolase</keyword>
<dbReference type="InterPro" id="IPR035093">
    <property type="entry name" value="RelE/ParE_toxin_dom_sf"/>
</dbReference>
<sequence length="87" mass="10412">MIKSWSDAAWEDFEYWMKQDKKTLRRILQLLKDIDRNGYDGIGKPERLSGDLAAYWSRKIDDANRIVYRIEDNTIKIVQCGSHYRDK</sequence>
<dbReference type="GO" id="GO:0016787">
    <property type="term" value="F:hydrolase activity"/>
    <property type="evidence" value="ECO:0007669"/>
    <property type="project" value="UniProtKB-KW"/>
</dbReference>
<dbReference type="GO" id="GO:0004519">
    <property type="term" value="F:endonuclease activity"/>
    <property type="evidence" value="ECO:0007669"/>
    <property type="project" value="UniProtKB-KW"/>
</dbReference>
<evidence type="ECO:0000256" key="7">
    <source>
        <dbReference type="ARBA" id="ARBA00050056"/>
    </source>
</evidence>
<protein>
    <recommendedName>
        <fullName evidence="7">Endoribonuclease YoeB</fullName>
    </recommendedName>
    <alternativeName>
        <fullName evidence="6">Putative mRNA interferase YoeB</fullName>
    </alternativeName>
</protein>
<dbReference type="GO" id="GO:0045892">
    <property type="term" value="P:negative regulation of DNA-templated transcription"/>
    <property type="evidence" value="ECO:0007669"/>
    <property type="project" value="TreeGrafter"/>
</dbReference>
<evidence type="ECO:0000256" key="3">
    <source>
        <dbReference type="ARBA" id="ARBA00022722"/>
    </source>
</evidence>
<dbReference type="AlphaFoldDB" id="A0A2K4ZKU5"/>
<dbReference type="EMBL" id="OFSM01000021">
    <property type="protein sequence ID" value="SOY31108.1"/>
    <property type="molecule type" value="Genomic_DNA"/>
</dbReference>
<gene>
    <name evidence="8" type="primary">relK</name>
    <name evidence="8" type="ORF">AMURIS_03842</name>
</gene>
<accession>A0A2K4ZKU5</accession>
<keyword evidence="3" id="KW-0540">Nuclease</keyword>
<evidence type="ECO:0000256" key="2">
    <source>
        <dbReference type="ARBA" id="ARBA00022649"/>
    </source>
</evidence>
<dbReference type="RefSeq" id="WP_103241107.1">
    <property type="nucleotide sequence ID" value="NZ_JANJZD010000024.1"/>
</dbReference>
<dbReference type="GO" id="GO:0006401">
    <property type="term" value="P:RNA catabolic process"/>
    <property type="evidence" value="ECO:0007669"/>
    <property type="project" value="InterPro"/>
</dbReference>
<dbReference type="PANTHER" id="PTHR38039:SF1">
    <property type="entry name" value="TOXIN YOEB"/>
    <property type="match status" value="1"/>
</dbReference>
<name>A0A2K4ZKU5_9FIRM</name>
<keyword evidence="9" id="KW-1185">Reference proteome</keyword>
<dbReference type="SUPFAM" id="SSF143011">
    <property type="entry name" value="RelE-like"/>
    <property type="match status" value="1"/>
</dbReference>
<evidence type="ECO:0000256" key="4">
    <source>
        <dbReference type="ARBA" id="ARBA00022759"/>
    </source>
</evidence>
<keyword evidence="2" id="KW-1277">Toxin-antitoxin system</keyword>
<dbReference type="Gene3D" id="3.30.2310.20">
    <property type="entry name" value="RelE-like"/>
    <property type="match status" value="1"/>
</dbReference>
<evidence type="ECO:0000313" key="9">
    <source>
        <dbReference type="Proteomes" id="UP000236311"/>
    </source>
</evidence>
<dbReference type="PANTHER" id="PTHR38039">
    <property type="entry name" value="TOXIN YOEB"/>
    <property type="match status" value="1"/>
</dbReference>
<evidence type="ECO:0000313" key="8">
    <source>
        <dbReference type="EMBL" id="SOY31108.1"/>
    </source>
</evidence>
<evidence type="ECO:0000256" key="6">
    <source>
        <dbReference type="ARBA" id="ARBA00030388"/>
    </source>
</evidence>
<evidence type="ECO:0000256" key="5">
    <source>
        <dbReference type="ARBA" id="ARBA00022801"/>
    </source>
</evidence>
<dbReference type="Proteomes" id="UP000236311">
    <property type="component" value="Unassembled WGS sequence"/>
</dbReference>
<evidence type="ECO:0000256" key="1">
    <source>
        <dbReference type="ARBA" id="ARBA00008172"/>
    </source>
</evidence>
<keyword evidence="4" id="KW-0255">Endonuclease</keyword>
<proteinExistence type="inferred from homology"/>